<dbReference type="CDD" id="cd00567">
    <property type="entry name" value="ACAD"/>
    <property type="match status" value="1"/>
</dbReference>
<protein>
    <submittedName>
        <fullName evidence="10">Acyl-CoA dehydrogenase family protein</fullName>
    </submittedName>
</protein>
<evidence type="ECO:0000313" key="10">
    <source>
        <dbReference type="EMBL" id="MEE2033518.1"/>
    </source>
</evidence>
<evidence type="ECO:0000313" key="11">
    <source>
        <dbReference type="Proteomes" id="UP001331936"/>
    </source>
</evidence>
<comment type="caution">
    <text evidence="10">The sequence shown here is derived from an EMBL/GenBank/DDBJ whole genome shotgun (WGS) entry which is preliminary data.</text>
</comment>
<dbReference type="RefSeq" id="WP_330152922.1">
    <property type="nucleotide sequence ID" value="NZ_JAUZMZ010000086.1"/>
</dbReference>
<dbReference type="InterPro" id="IPR009100">
    <property type="entry name" value="AcylCoA_DH/oxidase_NM_dom_sf"/>
</dbReference>
<keyword evidence="3 6" id="KW-0285">Flavoprotein</keyword>
<evidence type="ECO:0000256" key="5">
    <source>
        <dbReference type="ARBA" id="ARBA00023002"/>
    </source>
</evidence>
<proteinExistence type="inferred from homology"/>
<dbReference type="InterPro" id="IPR036250">
    <property type="entry name" value="AcylCo_DH-like_C"/>
</dbReference>
<dbReference type="Pfam" id="PF02771">
    <property type="entry name" value="Acyl-CoA_dh_N"/>
    <property type="match status" value="1"/>
</dbReference>
<evidence type="ECO:0000256" key="1">
    <source>
        <dbReference type="ARBA" id="ARBA00001974"/>
    </source>
</evidence>
<feature type="domain" description="Acyl-CoA dehydrogenase/oxidase C-terminal" evidence="7">
    <location>
        <begin position="234"/>
        <end position="364"/>
    </location>
</feature>
<name>A0ABU7JU22_9NOCA</name>
<organism evidence="10 11">
    <name type="scientific">Rhodococcus chondri</name>
    <dbReference type="NCBI Taxonomy" id="3065941"/>
    <lineage>
        <taxon>Bacteria</taxon>
        <taxon>Bacillati</taxon>
        <taxon>Actinomycetota</taxon>
        <taxon>Actinomycetes</taxon>
        <taxon>Mycobacteriales</taxon>
        <taxon>Nocardiaceae</taxon>
        <taxon>Rhodococcus</taxon>
    </lineage>
</organism>
<dbReference type="Proteomes" id="UP001331936">
    <property type="component" value="Unassembled WGS sequence"/>
</dbReference>
<sequence length="378" mass="40359">MNFELDTEQDLLRKTVRDVLADAYDIDTRNRVAESDLGWSREVWQQLAELGVLGLPFAEKHGGMGAGPVEVMAVMNEIGRALAPEPVLGAVYLPGGLVAEAGSDDQRDDILPRLSEGALLLAFAHDEPGRRWPAAEVSTTAARNGDAWTVSGRKNPVLQGDCAEMFIVSATLPEGGTGLFMVDATADGLVRTPYRTNDERRGAQLVLDDVVAVPLGEPTDASAAVTAAQVRAQAALCAEAVGAIDQSVQLTTGYLKQRKQFGVPLAMFQALTHRAADMYVQYELASSMSMYATMALAEGIVDPAVASRAKLQVGRSARKVAQESVQMHGGIGVTAEHSIGHYMSRLTGIEHTLGTMDDHLRVLAGSVGDYERVEIVGM</sequence>
<dbReference type="EMBL" id="JAUZMZ010000086">
    <property type="protein sequence ID" value="MEE2033518.1"/>
    <property type="molecule type" value="Genomic_DNA"/>
</dbReference>
<evidence type="ECO:0000259" key="8">
    <source>
        <dbReference type="Pfam" id="PF02770"/>
    </source>
</evidence>
<dbReference type="Gene3D" id="2.40.110.10">
    <property type="entry name" value="Butyryl-CoA Dehydrogenase, subunit A, domain 2"/>
    <property type="match status" value="1"/>
</dbReference>
<evidence type="ECO:0000259" key="9">
    <source>
        <dbReference type="Pfam" id="PF02771"/>
    </source>
</evidence>
<evidence type="ECO:0000256" key="6">
    <source>
        <dbReference type="RuleBase" id="RU362125"/>
    </source>
</evidence>
<dbReference type="InterPro" id="IPR037069">
    <property type="entry name" value="AcylCoA_DH/ox_N_sf"/>
</dbReference>
<evidence type="ECO:0000259" key="7">
    <source>
        <dbReference type="Pfam" id="PF00441"/>
    </source>
</evidence>
<dbReference type="PANTHER" id="PTHR43884">
    <property type="entry name" value="ACYL-COA DEHYDROGENASE"/>
    <property type="match status" value="1"/>
</dbReference>
<dbReference type="InterPro" id="IPR006091">
    <property type="entry name" value="Acyl-CoA_Oxase/DH_mid-dom"/>
</dbReference>
<dbReference type="PANTHER" id="PTHR43884:SF20">
    <property type="entry name" value="ACYL-COA DEHYDROGENASE FADE28"/>
    <property type="match status" value="1"/>
</dbReference>
<feature type="domain" description="Acyl-CoA dehydrogenase/oxidase N-terminal" evidence="9">
    <location>
        <begin position="7"/>
        <end position="117"/>
    </location>
</feature>
<dbReference type="SUPFAM" id="SSF47203">
    <property type="entry name" value="Acyl-CoA dehydrogenase C-terminal domain-like"/>
    <property type="match status" value="1"/>
</dbReference>
<keyword evidence="4 6" id="KW-0274">FAD</keyword>
<keyword evidence="11" id="KW-1185">Reference proteome</keyword>
<comment type="similarity">
    <text evidence="2 6">Belongs to the acyl-CoA dehydrogenase family.</text>
</comment>
<reference evidence="10 11" key="1">
    <citation type="submission" date="2023-08" db="EMBL/GenBank/DDBJ databases">
        <authorList>
            <person name="Girao M."/>
            <person name="Carvalho M.F."/>
        </authorList>
    </citation>
    <scope>NUCLEOTIDE SEQUENCE [LARGE SCALE GENOMIC DNA]</scope>
    <source>
        <strain evidence="10 11">CC-R104</strain>
    </source>
</reference>
<evidence type="ECO:0000256" key="4">
    <source>
        <dbReference type="ARBA" id="ARBA00022827"/>
    </source>
</evidence>
<comment type="cofactor">
    <cofactor evidence="1 6">
        <name>FAD</name>
        <dbReference type="ChEBI" id="CHEBI:57692"/>
    </cofactor>
</comment>
<keyword evidence="5 6" id="KW-0560">Oxidoreductase</keyword>
<evidence type="ECO:0000256" key="3">
    <source>
        <dbReference type="ARBA" id="ARBA00022630"/>
    </source>
</evidence>
<feature type="domain" description="Acyl-CoA oxidase/dehydrogenase middle" evidence="8">
    <location>
        <begin position="122"/>
        <end position="207"/>
    </location>
</feature>
<evidence type="ECO:0000256" key="2">
    <source>
        <dbReference type="ARBA" id="ARBA00009347"/>
    </source>
</evidence>
<dbReference type="InterPro" id="IPR009075">
    <property type="entry name" value="AcylCo_DH/oxidase_C"/>
</dbReference>
<dbReference type="Pfam" id="PF00441">
    <property type="entry name" value="Acyl-CoA_dh_1"/>
    <property type="match status" value="1"/>
</dbReference>
<dbReference type="SUPFAM" id="SSF56645">
    <property type="entry name" value="Acyl-CoA dehydrogenase NM domain-like"/>
    <property type="match status" value="1"/>
</dbReference>
<dbReference type="Pfam" id="PF02770">
    <property type="entry name" value="Acyl-CoA_dh_M"/>
    <property type="match status" value="1"/>
</dbReference>
<gene>
    <name evidence="10" type="ORF">Q8814_15565</name>
</gene>
<accession>A0ABU7JU22</accession>
<dbReference type="InterPro" id="IPR013786">
    <property type="entry name" value="AcylCoA_DH/ox_N"/>
</dbReference>
<dbReference type="Gene3D" id="1.20.140.10">
    <property type="entry name" value="Butyryl-CoA Dehydrogenase, subunit A, domain 3"/>
    <property type="match status" value="1"/>
</dbReference>
<dbReference type="InterPro" id="IPR046373">
    <property type="entry name" value="Acyl-CoA_Oxase/DH_mid-dom_sf"/>
</dbReference>
<dbReference type="Gene3D" id="1.10.540.10">
    <property type="entry name" value="Acyl-CoA dehydrogenase/oxidase, N-terminal domain"/>
    <property type="match status" value="1"/>
</dbReference>